<keyword evidence="2" id="KW-1133">Transmembrane helix</keyword>
<evidence type="ECO:0000313" key="5">
    <source>
        <dbReference type="Proteomes" id="UP000509667"/>
    </source>
</evidence>
<dbReference type="GeneID" id="56078287"/>
<reference evidence="4 5" key="1">
    <citation type="submission" date="2020-07" db="EMBL/GenBank/DDBJ databases">
        <title>Halosimplex pelagicum sp. nov. and Halosimplex rubrum sp. nov., isolated from salted brown alga Laminaria, and emended description of the genus Halosimplex.</title>
        <authorList>
            <person name="Cui H."/>
        </authorList>
    </citation>
    <scope>NUCLEOTIDE SEQUENCE [LARGE SCALE GENOMIC DNA]</scope>
    <source>
        <strain evidence="4 5">R27</strain>
    </source>
</reference>
<feature type="domain" description="DUF7305" evidence="3">
    <location>
        <begin position="272"/>
        <end position="445"/>
    </location>
</feature>
<dbReference type="RefSeq" id="WP_179911615.1">
    <property type="nucleotide sequence ID" value="NZ_CP058910.1"/>
</dbReference>
<protein>
    <recommendedName>
        <fullName evidence="3">DUF7305 domain-containing protein</fullName>
    </recommendedName>
</protein>
<evidence type="ECO:0000256" key="1">
    <source>
        <dbReference type="SAM" id="MobiDB-lite"/>
    </source>
</evidence>
<evidence type="ECO:0000259" key="3">
    <source>
        <dbReference type="Pfam" id="PF23981"/>
    </source>
</evidence>
<keyword evidence="2" id="KW-0812">Transmembrane</keyword>
<proteinExistence type="predicted"/>
<evidence type="ECO:0000313" key="4">
    <source>
        <dbReference type="EMBL" id="QLH77694.1"/>
    </source>
</evidence>
<dbReference type="AlphaFoldDB" id="A0A7D5TNX6"/>
<dbReference type="KEGG" id="hrr:HZS55_10450"/>
<dbReference type="Pfam" id="PF23981">
    <property type="entry name" value="DUF7305"/>
    <property type="match status" value="1"/>
</dbReference>
<name>A0A7D5TNX6_9EURY</name>
<dbReference type="Proteomes" id="UP000509667">
    <property type="component" value="Chromosome"/>
</dbReference>
<dbReference type="OrthoDB" id="148042at2157"/>
<dbReference type="InterPro" id="IPR055713">
    <property type="entry name" value="DUF7289"/>
</dbReference>
<dbReference type="Pfam" id="PF23960">
    <property type="entry name" value="DUF7289"/>
    <property type="match status" value="1"/>
</dbReference>
<feature type="region of interest" description="Disordered" evidence="1">
    <location>
        <begin position="257"/>
        <end position="276"/>
    </location>
</feature>
<accession>A0A7D5TNX6</accession>
<evidence type="ECO:0000256" key="2">
    <source>
        <dbReference type="SAM" id="Phobius"/>
    </source>
</evidence>
<sequence>MPTSHDGRGVSSVLGIVLLLAVVLGGTAVVVTVGATALDDTRQQLDTGRAEKALTQFDSRSAMVALGGTSRQGVDLSTVPGAAYGVDDSMGWMNVTIYNRTADERKTLTNVTLGAVRYENGDRTIAYQGGGVWKGTEAGATMLSPPEFHFRKATLTLPIITVSGTPTLGSGATVSKAEPTRVRYPNATADPHFTNPLESGHVNVTVHSEYYEAWGRFFAQRTEGNVSYDHAGGTARAKLVVPFDEGYDQVIATTQPGAIRMNGDDDPPTRSATGVNYPLVDDRIEDRIDECENDDDACEAMPADNEITSGGTYFTDSYFSGTLDIDSPGDDVTVVVDENFSPDGVTVTSSHNTTVLVRNSFDMGSNDLLNDGGAAGDFSVVVHSDGAVNGNGNFRLVGLLYAPGSDCNMNGGGAVEPNIVGGVVCESVTVNGNPNDFDYDPSVDNTDLELTGDITPVTYLHVTENPVNVTSK</sequence>
<organism evidence="4 5">
    <name type="scientific">Halosimplex rubrum</name>
    <dbReference type="NCBI Taxonomy" id="869889"/>
    <lineage>
        <taxon>Archaea</taxon>
        <taxon>Methanobacteriati</taxon>
        <taxon>Methanobacteriota</taxon>
        <taxon>Stenosarchaea group</taxon>
        <taxon>Halobacteria</taxon>
        <taxon>Halobacteriales</taxon>
        <taxon>Haloarculaceae</taxon>
        <taxon>Halosimplex</taxon>
    </lineage>
</organism>
<dbReference type="EMBL" id="CP058910">
    <property type="protein sequence ID" value="QLH77694.1"/>
    <property type="molecule type" value="Genomic_DNA"/>
</dbReference>
<keyword evidence="2" id="KW-0472">Membrane</keyword>
<gene>
    <name evidence="4" type="ORF">HZS55_10450</name>
</gene>
<feature type="transmembrane region" description="Helical" evidence="2">
    <location>
        <begin position="12"/>
        <end position="38"/>
    </location>
</feature>
<keyword evidence="5" id="KW-1185">Reference proteome</keyword>
<dbReference type="InterPro" id="IPR055729">
    <property type="entry name" value="DUF7305"/>
</dbReference>